<accession>J0W520</accession>
<sequence length="132" mass="14389">MLHGCQDILFLVTFDKDDPLRMKPGLCQGRHEEVWPSEAPGDVALCPGNDPGGEQRRGGSVHCTGTTACEFVKRSMSETVARKHRIDLGHAERQTADMLRLIALKGGNALAQIGKNMLAGSQHRSRILSKSL</sequence>
<protein>
    <submittedName>
        <fullName evidence="1">Uncharacterized protein</fullName>
    </submittedName>
</protein>
<dbReference type="HOGENOM" id="CLU_1915398_0_0_5"/>
<dbReference type="EMBL" id="JH719395">
    <property type="protein sequence ID" value="EJC80243.1"/>
    <property type="molecule type" value="Genomic_DNA"/>
</dbReference>
<reference evidence="1 2" key="1">
    <citation type="submission" date="2012-02" db="EMBL/GenBank/DDBJ databases">
        <title>Improved High-Quality Draft Sequence of Rhizobium leguminosarum bv. trifolii WSM2297.</title>
        <authorList>
            <consortium name="US DOE Joint Genome Institute"/>
            <person name="Lucas S."/>
            <person name="Han J."/>
            <person name="Lapidus A."/>
            <person name="Cheng J.-F."/>
            <person name="Goodwin L."/>
            <person name="Pitluck S."/>
            <person name="Peters L."/>
            <person name="Ovchinnikova G."/>
            <person name="Zhang X."/>
            <person name="Detter J.C."/>
            <person name="Han C."/>
            <person name="Tapia R."/>
            <person name="Land M."/>
            <person name="Hauser L."/>
            <person name="Kyrpides N."/>
            <person name="Ivanova N."/>
            <person name="Pagani I."/>
            <person name="Brau L."/>
            <person name="Yates R."/>
            <person name="O'Hara G."/>
            <person name="Rui T."/>
            <person name="Howieson J."/>
            <person name="Reeve W."/>
            <person name="Woyke T."/>
        </authorList>
    </citation>
    <scope>NUCLEOTIDE SEQUENCE [LARGE SCALE GENOMIC DNA]</scope>
    <source>
        <strain evidence="1 2">WSM2297</strain>
    </source>
</reference>
<proteinExistence type="predicted"/>
<evidence type="ECO:0000313" key="1">
    <source>
        <dbReference type="EMBL" id="EJC80243.1"/>
    </source>
</evidence>
<name>J0W520_RHILT</name>
<gene>
    <name evidence="1" type="ORF">Rleg4DRAFT_1863</name>
</gene>
<organism evidence="1 2">
    <name type="scientific">Rhizobium leguminosarum bv. trifolii WSM2297</name>
    <dbReference type="NCBI Taxonomy" id="754762"/>
    <lineage>
        <taxon>Bacteria</taxon>
        <taxon>Pseudomonadati</taxon>
        <taxon>Pseudomonadota</taxon>
        <taxon>Alphaproteobacteria</taxon>
        <taxon>Hyphomicrobiales</taxon>
        <taxon>Rhizobiaceae</taxon>
        <taxon>Rhizobium/Agrobacterium group</taxon>
        <taxon>Rhizobium</taxon>
    </lineage>
</organism>
<dbReference type="AlphaFoldDB" id="J0W520"/>
<evidence type="ECO:0000313" key="2">
    <source>
        <dbReference type="Proteomes" id="UP000005732"/>
    </source>
</evidence>
<dbReference type="Proteomes" id="UP000005732">
    <property type="component" value="Unassembled WGS sequence"/>
</dbReference>